<dbReference type="GO" id="GO:0046873">
    <property type="term" value="F:metal ion transmembrane transporter activity"/>
    <property type="evidence" value="ECO:0007669"/>
    <property type="project" value="InterPro"/>
</dbReference>
<feature type="signal peptide" evidence="3">
    <location>
        <begin position="1"/>
        <end position="21"/>
    </location>
</feature>
<keyword evidence="2" id="KW-0812">Transmembrane</keyword>
<keyword evidence="3" id="KW-0732">Signal</keyword>
<gene>
    <name evidence="4" type="ORF">RN001_004776</name>
</gene>
<evidence type="ECO:0000256" key="2">
    <source>
        <dbReference type="SAM" id="Phobius"/>
    </source>
</evidence>
<evidence type="ECO:0000313" key="4">
    <source>
        <dbReference type="EMBL" id="KAK4881457.1"/>
    </source>
</evidence>
<dbReference type="InterPro" id="IPR045891">
    <property type="entry name" value="ZIP9"/>
</dbReference>
<keyword evidence="2" id="KW-1133">Transmembrane helix</keyword>
<dbReference type="PANTHER" id="PTHR16133:SF0">
    <property type="entry name" value="ZINC_IRON REGULATED TRANSPORTER-RELATED PROTEIN 102B, ISOFORM E"/>
    <property type="match status" value="1"/>
</dbReference>
<accession>A0AAN7PB57</accession>
<reference evidence="5" key="1">
    <citation type="submission" date="2023-01" db="EMBL/GenBank/DDBJ databases">
        <title>Key to firefly adult light organ development and bioluminescence: homeobox transcription factors regulate luciferase expression and transportation to peroxisome.</title>
        <authorList>
            <person name="Fu X."/>
        </authorList>
    </citation>
    <scope>NUCLEOTIDE SEQUENCE [LARGE SCALE GENOMIC DNA]</scope>
</reference>
<protein>
    <submittedName>
        <fullName evidence="4">Uncharacterized protein</fullName>
    </submittedName>
</protein>
<feature type="transmembrane region" description="Helical" evidence="2">
    <location>
        <begin position="353"/>
        <end position="376"/>
    </location>
</feature>
<keyword evidence="5" id="KW-1185">Reference proteome</keyword>
<dbReference type="GO" id="GO:0006829">
    <property type="term" value="P:zinc ion transport"/>
    <property type="evidence" value="ECO:0007669"/>
    <property type="project" value="InterPro"/>
</dbReference>
<dbReference type="Proteomes" id="UP001353858">
    <property type="component" value="Unassembled WGS sequence"/>
</dbReference>
<comment type="subcellular location">
    <subcellularLocation>
        <location evidence="1">Endomembrane system</location>
        <topology evidence="1">Multi-pass membrane protein</topology>
    </subcellularLocation>
</comment>
<evidence type="ECO:0000313" key="5">
    <source>
        <dbReference type="Proteomes" id="UP001353858"/>
    </source>
</evidence>
<feature type="transmembrane region" description="Helical" evidence="2">
    <location>
        <begin position="326"/>
        <end position="347"/>
    </location>
</feature>
<dbReference type="EMBL" id="JARPUR010000002">
    <property type="protein sequence ID" value="KAK4881457.1"/>
    <property type="molecule type" value="Genomic_DNA"/>
</dbReference>
<dbReference type="AlphaFoldDB" id="A0AAN7PB57"/>
<evidence type="ECO:0000256" key="3">
    <source>
        <dbReference type="SAM" id="SignalP"/>
    </source>
</evidence>
<sequence length="397" mass="43484">MILLCYWKFLPLFLLASLINGNEVSESETNLNRAVYLTLLQMLQNTIFNKHKEPIVESSSSSNTATSNDLLNNIKLSSITSLFSNTGDNSISNFLKLIKSVTVPHAVSNSPSLTSSTLVPTVFANGQIGMTPLGKSAMQYSTNINSATYSTLPIDQINTGSNAHPLPYSSFNNNLGSLFSDSIGTGPLTVSYGSFGNNIDHNLYKKYENGFGGDYKFDKYQAAASASQFNPHYSQPPFNFPQYGQPLWSFKGPTNLLYPHMSSDSNKFTRGTINFTRNSGKNFKIVKKPLTRFSLVLGFVFLLLVEQVSQSRNESLNPAERNVTATVGLVVHAAAGGVALGAVAVTSHTDVEIIVFLAIMLHKATAAYGLVTFLLYEGIERQRIRRHLLVFALAKKH</sequence>
<comment type="caution">
    <text evidence="4">The sequence shown here is derived from an EMBL/GenBank/DDBJ whole genome shotgun (WGS) entry which is preliminary data.</text>
</comment>
<organism evidence="4 5">
    <name type="scientific">Aquatica leii</name>
    <dbReference type="NCBI Taxonomy" id="1421715"/>
    <lineage>
        <taxon>Eukaryota</taxon>
        <taxon>Metazoa</taxon>
        <taxon>Ecdysozoa</taxon>
        <taxon>Arthropoda</taxon>
        <taxon>Hexapoda</taxon>
        <taxon>Insecta</taxon>
        <taxon>Pterygota</taxon>
        <taxon>Neoptera</taxon>
        <taxon>Endopterygota</taxon>
        <taxon>Coleoptera</taxon>
        <taxon>Polyphaga</taxon>
        <taxon>Elateriformia</taxon>
        <taxon>Elateroidea</taxon>
        <taxon>Lampyridae</taxon>
        <taxon>Luciolinae</taxon>
        <taxon>Aquatica</taxon>
    </lineage>
</organism>
<feature type="transmembrane region" description="Helical" evidence="2">
    <location>
        <begin position="289"/>
        <end position="305"/>
    </location>
</feature>
<keyword evidence="2" id="KW-0472">Membrane</keyword>
<dbReference type="GO" id="GO:0012505">
    <property type="term" value="C:endomembrane system"/>
    <property type="evidence" value="ECO:0007669"/>
    <property type="project" value="UniProtKB-SubCell"/>
</dbReference>
<dbReference type="PANTHER" id="PTHR16133">
    <property type="entry name" value="SOLUTE CARRIER FAMILY 39 ZINC TRANSPORTER , MEMBER 9-RELATED"/>
    <property type="match status" value="1"/>
</dbReference>
<feature type="chain" id="PRO_5042982865" evidence="3">
    <location>
        <begin position="22"/>
        <end position="397"/>
    </location>
</feature>
<proteinExistence type="predicted"/>
<name>A0AAN7PB57_9COLE</name>
<evidence type="ECO:0000256" key="1">
    <source>
        <dbReference type="ARBA" id="ARBA00004127"/>
    </source>
</evidence>